<sequence length="304" mass="35272">MNRSIQTEYNERQEEGDQRLIKLRQLGKLDISVLENSECVFLFRFTYAQIQSMVVILELGEKVYFRENTPQQYSLPTKDALSILFRRMTYHARLKDLSIVFGRSESTISEVFNGMINKLVQKFGPALLFDYRQFRKENLVCFSQAIRRAGAPVEHCVGFIDCTFIRTARPRKFQQSVYSGHYRGHGLRYQAVVTPDEDIMKETFDIRGEGGPCYHLYGDKAYASSLYMMRPFKRYSPNPDHKDVNTAMPSLQRIFLRPAGSYYLVATFLKNLHNCFNRRNQTSKRFGVAPPTPTEYIDGLLGNT</sequence>
<name>A0A162U731_PHYB8</name>
<dbReference type="OrthoDB" id="2283549at2759"/>
<dbReference type="RefSeq" id="XP_018292022.1">
    <property type="nucleotide sequence ID" value="XM_018431445.1"/>
</dbReference>
<dbReference type="Proteomes" id="UP000077315">
    <property type="component" value="Unassembled WGS sequence"/>
</dbReference>
<dbReference type="VEuPathDB" id="FungiDB:PHYBLDRAFT_145446"/>
<proteinExistence type="predicted"/>
<dbReference type="AlphaFoldDB" id="A0A162U731"/>
<organism evidence="1 2">
    <name type="scientific">Phycomyces blakesleeanus (strain ATCC 8743b / DSM 1359 / FGSC 10004 / NBRC 33097 / NRRL 1555)</name>
    <dbReference type="NCBI Taxonomy" id="763407"/>
    <lineage>
        <taxon>Eukaryota</taxon>
        <taxon>Fungi</taxon>
        <taxon>Fungi incertae sedis</taxon>
        <taxon>Mucoromycota</taxon>
        <taxon>Mucoromycotina</taxon>
        <taxon>Mucoromycetes</taxon>
        <taxon>Mucorales</taxon>
        <taxon>Phycomycetaceae</taxon>
        <taxon>Phycomyces</taxon>
    </lineage>
</organism>
<protein>
    <recommendedName>
        <fullName evidence="3">DDE Tnp4 domain-containing protein</fullName>
    </recommendedName>
</protein>
<keyword evidence="2" id="KW-1185">Reference proteome</keyword>
<dbReference type="GeneID" id="28992351"/>
<accession>A0A162U731</accession>
<dbReference type="EMBL" id="KV440980">
    <property type="protein sequence ID" value="OAD73982.1"/>
    <property type="molecule type" value="Genomic_DNA"/>
</dbReference>
<gene>
    <name evidence="1" type="ORF">PHYBLDRAFT_145446</name>
</gene>
<evidence type="ECO:0008006" key="3">
    <source>
        <dbReference type="Google" id="ProtNLM"/>
    </source>
</evidence>
<evidence type="ECO:0000313" key="2">
    <source>
        <dbReference type="Proteomes" id="UP000077315"/>
    </source>
</evidence>
<reference evidence="2" key="1">
    <citation type="submission" date="2015-06" db="EMBL/GenBank/DDBJ databases">
        <title>Expansion of signal transduction pathways in fungi by whole-genome duplication.</title>
        <authorList>
            <consortium name="DOE Joint Genome Institute"/>
            <person name="Corrochano L.M."/>
            <person name="Kuo A."/>
            <person name="Marcet-Houben M."/>
            <person name="Polaino S."/>
            <person name="Salamov A."/>
            <person name="Villalobos J.M."/>
            <person name="Alvarez M.I."/>
            <person name="Avalos J."/>
            <person name="Benito E.P."/>
            <person name="Benoit I."/>
            <person name="Burger G."/>
            <person name="Camino L.P."/>
            <person name="Canovas D."/>
            <person name="Cerda-Olmedo E."/>
            <person name="Cheng J.-F."/>
            <person name="Dominguez A."/>
            <person name="Elias M."/>
            <person name="Eslava A.P."/>
            <person name="Glaser F."/>
            <person name="Grimwood J."/>
            <person name="Gutierrez G."/>
            <person name="Heitman J."/>
            <person name="Henrissat B."/>
            <person name="Iturriaga E.A."/>
            <person name="Lang B.F."/>
            <person name="Lavin J.L."/>
            <person name="Lee S."/>
            <person name="Li W."/>
            <person name="Lindquist E."/>
            <person name="Lopez-Garcia S."/>
            <person name="Luque E.M."/>
            <person name="Marcos A.T."/>
            <person name="Martin J."/>
            <person name="McCluskey K."/>
            <person name="Medina H.R."/>
            <person name="Miralles-Duran A."/>
            <person name="Miyazaki A."/>
            <person name="Munoz-Torres E."/>
            <person name="Oguiza J.A."/>
            <person name="Ohm R."/>
            <person name="Olmedo M."/>
            <person name="Orejas M."/>
            <person name="Ortiz-Castellanos L."/>
            <person name="Pisabarro A.G."/>
            <person name="Rodriguez-Romero J."/>
            <person name="Ruiz-Herrera J."/>
            <person name="Ruiz-Vazquez R."/>
            <person name="Sanz C."/>
            <person name="Schackwitz W."/>
            <person name="Schmutz J."/>
            <person name="Shahriari M."/>
            <person name="Shelest E."/>
            <person name="Silva-Franco F."/>
            <person name="Soanes D."/>
            <person name="Syed K."/>
            <person name="Tagua V.G."/>
            <person name="Talbot N.J."/>
            <person name="Thon M."/>
            <person name="De vries R.P."/>
            <person name="Wiebenga A."/>
            <person name="Yadav J.S."/>
            <person name="Braun E.L."/>
            <person name="Baker S."/>
            <person name="Garre V."/>
            <person name="Horwitz B."/>
            <person name="Torres-Martinez S."/>
            <person name="Idnurm A."/>
            <person name="Herrera-Estrella A."/>
            <person name="Gabaldon T."/>
            <person name="Grigoriev I.V."/>
        </authorList>
    </citation>
    <scope>NUCLEOTIDE SEQUENCE [LARGE SCALE GENOMIC DNA]</scope>
    <source>
        <strain evidence="2">NRRL 1555(-)</strain>
    </source>
</reference>
<dbReference type="InParanoid" id="A0A162U731"/>
<evidence type="ECO:0000313" key="1">
    <source>
        <dbReference type="EMBL" id="OAD73982.1"/>
    </source>
</evidence>